<dbReference type="PANTHER" id="PTHR11439:SF486">
    <property type="entry name" value="RLK (RECEPTOR-LIKE KINASE) PROTEIN, PUTATIVE-RELATED"/>
    <property type="match status" value="1"/>
</dbReference>
<gene>
    <name evidence="1" type="ORF">LIER_05291</name>
</gene>
<evidence type="ECO:0000313" key="2">
    <source>
        <dbReference type="Proteomes" id="UP001454036"/>
    </source>
</evidence>
<dbReference type="Proteomes" id="UP001454036">
    <property type="component" value="Unassembled WGS sequence"/>
</dbReference>
<name>A0AAV3P1L3_LITER</name>
<organism evidence="1 2">
    <name type="scientific">Lithospermum erythrorhizon</name>
    <name type="common">Purple gromwell</name>
    <name type="synonym">Lithospermum officinale var. erythrorhizon</name>
    <dbReference type="NCBI Taxonomy" id="34254"/>
    <lineage>
        <taxon>Eukaryota</taxon>
        <taxon>Viridiplantae</taxon>
        <taxon>Streptophyta</taxon>
        <taxon>Embryophyta</taxon>
        <taxon>Tracheophyta</taxon>
        <taxon>Spermatophyta</taxon>
        <taxon>Magnoliopsida</taxon>
        <taxon>eudicotyledons</taxon>
        <taxon>Gunneridae</taxon>
        <taxon>Pentapetalae</taxon>
        <taxon>asterids</taxon>
        <taxon>lamiids</taxon>
        <taxon>Boraginales</taxon>
        <taxon>Boraginaceae</taxon>
        <taxon>Boraginoideae</taxon>
        <taxon>Lithospermeae</taxon>
        <taxon>Lithospermum</taxon>
    </lineage>
</organism>
<dbReference type="EMBL" id="BAABME010000722">
    <property type="protein sequence ID" value="GAA0144992.1"/>
    <property type="molecule type" value="Genomic_DNA"/>
</dbReference>
<dbReference type="PANTHER" id="PTHR11439">
    <property type="entry name" value="GAG-POL-RELATED RETROTRANSPOSON"/>
    <property type="match status" value="1"/>
</dbReference>
<proteinExistence type="predicted"/>
<reference evidence="1 2" key="1">
    <citation type="submission" date="2024-01" db="EMBL/GenBank/DDBJ databases">
        <title>The complete chloroplast genome sequence of Lithospermum erythrorhizon: insights into the phylogenetic relationship among Boraginaceae species and the maternal lineages of purple gromwells.</title>
        <authorList>
            <person name="Okada T."/>
            <person name="Watanabe K."/>
        </authorList>
    </citation>
    <scope>NUCLEOTIDE SEQUENCE [LARGE SCALE GENOMIC DNA]</scope>
</reference>
<dbReference type="AlphaFoldDB" id="A0AAV3P1L3"/>
<accession>A0AAV3P1L3</accession>
<protein>
    <recommendedName>
        <fullName evidence="3">Mitochondrial protein</fullName>
    </recommendedName>
</protein>
<evidence type="ECO:0008006" key="3">
    <source>
        <dbReference type="Google" id="ProtNLM"/>
    </source>
</evidence>
<evidence type="ECO:0000313" key="1">
    <source>
        <dbReference type="EMBL" id="GAA0144992.1"/>
    </source>
</evidence>
<sequence>MSNGIFISQSKSATNMLKRFVMENVKEKRTPDTTYMKVGRDEKGEGIDVKLYQGMLGRLLYLIASRPDISHVVGVCARFQANPKESHLGHVKRILKYVKGTLNLGLLNTFDTTASLVGYCDADWACDNDDRKSTELVEDKIVTLEDVSIDKQLADIFTKSLTGQQFESLRSTLRLCTLT</sequence>
<keyword evidence="2" id="KW-1185">Reference proteome</keyword>
<comment type="caution">
    <text evidence="1">The sequence shown here is derived from an EMBL/GenBank/DDBJ whole genome shotgun (WGS) entry which is preliminary data.</text>
</comment>